<name>A0A060ZK70_9ACTN</name>
<reference evidence="2 3" key="2">
    <citation type="submission" date="2021-03" db="EMBL/GenBank/DDBJ databases">
        <title>Genomic Encyclopedia of Type Strains, Phase IV (KMG-IV): sequencing the most valuable type-strain genomes for metagenomic binning, comparative biology and taxonomic classification.</title>
        <authorList>
            <person name="Goeker M."/>
        </authorList>
    </citation>
    <scope>NUCLEOTIDE SEQUENCE [LARGE SCALE GENOMIC DNA]</scope>
    <source>
        <strain evidence="2 3">DSM 41954</strain>
    </source>
</reference>
<evidence type="ECO:0000313" key="1">
    <source>
        <dbReference type="EMBL" id="CDR02653.1"/>
    </source>
</evidence>
<accession>A0A060ZK70</accession>
<dbReference type="Gene3D" id="2.60.40.1190">
    <property type="match status" value="1"/>
</dbReference>
<dbReference type="Proteomes" id="UP000756710">
    <property type="component" value="Unassembled WGS sequence"/>
</dbReference>
<organism evidence="1">
    <name type="scientific">Streptomyces iranensis</name>
    <dbReference type="NCBI Taxonomy" id="576784"/>
    <lineage>
        <taxon>Bacteria</taxon>
        <taxon>Bacillati</taxon>
        <taxon>Actinomycetota</taxon>
        <taxon>Actinomycetes</taxon>
        <taxon>Kitasatosporales</taxon>
        <taxon>Streptomycetaceae</taxon>
        <taxon>Streptomyces</taxon>
        <taxon>Streptomyces violaceusniger group</taxon>
    </lineage>
</organism>
<proteinExistence type="predicted"/>
<evidence type="ECO:0000313" key="3">
    <source>
        <dbReference type="Proteomes" id="UP000756710"/>
    </source>
</evidence>
<dbReference type="HOGENOM" id="CLU_113334_0_0_11"/>
<protein>
    <recommendedName>
        <fullName evidence="4">DOMON-like domain-containing protein</fullName>
    </recommendedName>
</protein>
<evidence type="ECO:0000313" key="2">
    <source>
        <dbReference type="EMBL" id="MBP2067071.1"/>
    </source>
</evidence>
<reference evidence="1" key="1">
    <citation type="submission" date="2014-05" db="EMBL/GenBank/DDBJ databases">
        <authorList>
            <person name="Horn Fabian"/>
        </authorList>
    </citation>
    <scope>NUCLEOTIDE SEQUENCE</scope>
</reference>
<dbReference type="EMBL" id="JAGGLR010000028">
    <property type="protein sequence ID" value="MBP2067071.1"/>
    <property type="molecule type" value="Genomic_DNA"/>
</dbReference>
<dbReference type="GeneID" id="32469578"/>
<dbReference type="EMBL" id="LK022848">
    <property type="protein sequence ID" value="CDR02653.1"/>
    <property type="molecule type" value="Genomic_DNA"/>
</dbReference>
<dbReference type="CDD" id="cd09627">
    <property type="entry name" value="DOMON_murB_like"/>
    <property type="match status" value="1"/>
</dbReference>
<dbReference type="RefSeq" id="WP_052701155.1">
    <property type="nucleotide sequence ID" value="NZ_BAABDR010000098.1"/>
</dbReference>
<keyword evidence="3" id="KW-1185">Reference proteome</keyword>
<sequence>MRYVLDADLTRLRIPDPRPSCHVDGLWKHTCFEMFVRKSSDTTAYCELNASPSTEWALYTFDGYHENMTPADPAHLPQIRVTREPNRLEVEIRADLRGLPQVGEMALAAVIEDDNGTLSYWALKHAASKPDFHHPGSFVLKP</sequence>
<gene>
    <name evidence="2" type="ORF">J2Z30_008137</name>
    <name evidence="1" type="ORF">SIRAN855</name>
</gene>
<evidence type="ECO:0008006" key="4">
    <source>
        <dbReference type="Google" id="ProtNLM"/>
    </source>
</evidence>
<dbReference type="AlphaFoldDB" id="A0A060ZK70"/>